<evidence type="ECO:0000259" key="6">
    <source>
        <dbReference type="Pfam" id="PF00107"/>
    </source>
</evidence>
<sequence>MQALVYTAPKAMEMQDLPTPTAQDGEALIEVKSVGICGSDMHGYLGHDDRRPAPLVLGHEAAGVVTSGPKTGTRVTVNPLVTCGTCPACSSGRTNLCPTRQIISMPPREGAFAQWLTMPEGNLIALPDHLSFDQAALAEPLAVCWHAIRLCAAQPYVDLTAPTVVIGGGAIGFGSALALKAFGATDVTLIETNPLRAAHLRGLIDIPVCEPSDISMGQAALVVDCVGYKATREAACAMAAPGATICHIGLGDSNGGLDVRRITLQEITVFGTYAYTEKDFQDTVAAMADGRLGALDWAEARPLSEGPQAFADILGGRVMTPKVILHP</sequence>
<name>A0A1M4SYW8_9RHOB</name>
<dbReference type="Pfam" id="PF08240">
    <property type="entry name" value="ADH_N"/>
    <property type="match status" value="1"/>
</dbReference>
<dbReference type="InterPro" id="IPR011032">
    <property type="entry name" value="GroES-like_sf"/>
</dbReference>
<dbReference type="STRING" id="1486859.SAMN05444273_101239"/>
<dbReference type="GO" id="GO:0034079">
    <property type="term" value="P:butanediol biosynthetic process"/>
    <property type="evidence" value="ECO:0007669"/>
    <property type="project" value="TreeGrafter"/>
</dbReference>
<dbReference type="EMBL" id="FQUV01000001">
    <property type="protein sequence ID" value="SHE37360.1"/>
    <property type="molecule type" value="Genomic_DNA"/>
</dbReference>
<gene>
    <name evidence="8" type="ORF">SAMN05444273_101239</name>
</gene>
<keyword evidence="9" id="KW-1185">Reference proteome</keyword>
<dbReference type="Gene3D" id="3.40.50.720">
    <property type="entry name" value="NAD(P)-binding Rossmann-like Domain"/>
    <property type="match status" value="1"/>
</dbReference>
<dbReference type="PANTHER" id="PTHR43161">
    <property type="entry name" value="SORBITOL DEHYDROGENASE"/>
    <property type="match status" value="1"/>
</dbReference>
<evidence type="ECO:0000256" key="5">
    <source>
        <dbReference type="ARBA" id="ARBA00023002"/>
    </source>
</evidence>
<keyword evidence="4" id="KW-0862">Zinc</keyword>
<evidence type="ECO:0000256" key="3">
    <source>
        <dbReference type="ARBA" id="ARBA00022723"/>
    </source>
</evidence>
<dbReference type="AlphaFoldDB" id="A0A1M4SYW8"/>
<reference evidence="9" key="1">
    <citation type="submission" date="2016-11" db="EMBL/GenBank/DDBJ databases">
        <authorList>
            <person name="Varghese N."/>
            <person name="Submissions S."/>
        </authorList>
    </citation>
    <scope>NUCLEOTIDE SEQUENCE [LARGE SCALE GENOMIC DNA]</scope>
    <source>
        <strain evidence="9">DSM 100566</strain>
    </source>
</reference>
<evidence type="ECO:0000259" key="7">
    <source>
        <dbReference type="Pfam" id="PF08240"/>
    </source>
</evidence>
<dbReference type="InterPro" id="IPR036291">
    <property type="entry name" value="NAD(P)-bd_dom_sf"/>
</dbReference>
<dbReference type="OrthoDB" id="9809185at2"/>
<dbReference type="GO" id="GO:0000721">
    <property type="term" value="F:(R,R)-butanediol dehydrogenase activity"/>
    <property type="evidence" value="ECO:0007669"/>
    <property type="project" value="TreeGrafter"/>
</dbReference>
<keyword evidence="5" id="KW-0560">Oxidoreductase</keyword>
<comment type="cofactor">
    <cofactor evidence="1">
        <name>Zn(2+)</name>
        <dbReference type="ChEBI" id="CHEBI:29105"/>
    </cofactor>
</comment>
<evidence type="ECO:0000256" key="4">
    <source>
        <dbReference type="ARBA" id="ARBA00022833"/>
    </source>
</evidence>
<evidence type="ECO:0000256" key="2">
    <source>
        <dbReference type="ARBA" id="ARBA00008072"/>
    </source>
</evidence>
<feature type="domain" description="Alcohol dehydrogenase-like C-terminal" evidence="6">
    <location>
        <begin position="171"/>
        <end position="287"/>
    </location>
</feature>
<proteinExistence type="inferred from homology"/>
<protein>
    <submittedName>
        <fullName evidence="8">Threonine dehydrogenase</fullName>
    </submittedName>
</protein>
<keyword evidence="3" id="KW-0479">Metal-binding</keyword>
<organism evidence="8 9">
    <name type="scientific">Litoreibacter ascidiaceicola</name>
    <dbReference type="NCBI Taxonomy" id="1486859"/>
    <lineage>
        <taxon>Bacteria</taxon>
        <taxon>Pseudomonadati</taxon>
        <taxon>Pseudomonadota</taxon>
        <taxon>Alphaproteobacteria</taxon>
        <taxon>Rhodobacterales</taxon>
        <taxon>Roseobacteraceae</taxon>
        <taxon>Litoreibacter</taxon>
    </lineage>
</organism>
<accession>A0A1M4SYW8</accession>
<evidence type="ECO:0000313" key="8">
    <source>
        <dbReference type="EMBL" id="SHE37360.1"/>
    </source>
</evidence>
<dbReference type="InterPro" id="IPR013149">
    <property type="entry name" value="ADH-like_C"/>
</dbReference>
<dbReference type="SUPFAM" id="SSF51735">
    <property type="entry name" value="NAD(P)-binding Rossmann-fold domains"/>
    <property type="match status" value="1"/>
</dbReference>
<dbReference type="GO" id="GO:0005737">
    <property type="term" value="C:cytoplasm"/>
    <property type="evidence" value="ECO:0007669"/>
    <property type="project" value="TreeGrafter"/>
</dbReference>
<dbReference type="SUPFAM" id="SSF50129">
    <property type="entry name" value="GroES-like"/>
    <property type="match status" value="1"/>
</dbReference>
<dbReference type="Pfam" id="PF00107">
    <property type="entry name" value="ADH_zinc_N"/>
    <property type="match status" value="1"/>
</dbReference>
<dbReference type="RefSeq" id="WP_073139234.1">
    <property type="nucleotide sequence ID" value="NZ_FQUV01000001.1"/>
</dbReference>
<comment type="similarity">
    <text evidence="2">Belongs to the zinc-containing alcohol dehydrogenase family.</text>
</comment>
<dbReference type="InterPro" id="IPR013154">
    <property type="entry name" value="ADH-like_N"/>
</dbReference>
<dbReference type="Proteomes" id="UP000184144">
    <property type="component" value="Unassembled WGS sequence"/>
</dbReference>
<dbReference type="PANTHER" id="PTHR43161:SF23">
    <property type="entry name" value="(R,R)-BUTANEDIOL DEHYDROGENASE-RELATED"/>
    <property type="match status" value="1"/>
</dbReference>
<dbReference type="Gene3D" id="3.90.180.10">
    <property type="entry name" value="Medium-chain alcohol dehydrogenases, catalytic domain"/>
    <property type="match status" value="1"/>
</dbReference>
<dbReference type="GO" id="GO:0046872">
    <property type="term" value="F:metal ion binding"/>
    <property type="evidence" value="ECO:0007669"/>
    <property type="project" value="UniProtKB-KW"/>
</dbReference>
<evidence type="ECO:0000313" key="9">
    <source>
        <dbReference type="Proteomes" id="UP000184144"/>
    </source>
</evidence>
<evidence type="ECO:0000256" key="1">
    <source>
        <dbReference type="ARBA" id="ARBA00001947"/>
    </source>
</evidence>
<feature type="domain" description="Alcohol dehydrogenase-like N-terminal" evidence="7">
    <location>
        <begin position="24"/>
        <end position="128"/>
    </location>
</feature>